<sequence length="364" mass="40485">MKFKDTILEDPKGITKTWMGGDPCKFKGFHCAVPPDDKSSNALAAVDFNGFKLRAPSVKGFIDQLPDLAFFHANSNKFGGPVPSSLARLPYFYELDISNNHFTGSFPTEVLKLKNLTFLDIRFNSFEGVVPQELFFSFKLLEVLFINNNKLMQPLPSNLGQTPVKYLTLANNQFTGSIPRSIGQAKNTLIEVLFLNNKLSGCLPYEIGYLQKATVFDAGFNRITGPIPFSFGCLYKVEQLNLAGNLLYGQIPEVVCKLGNLLNLSLSDNYFTAVGPLCRKLIKKGRLDAKKNCVLGLPNQRKPEDCTRFYSRAMHWQCPVPKQMYSHLPCEGKYDARAVSSPFSSVVSPTAAPSPSYSALIHNR</sequence>
<dbReference type="Proteomes" id="UP001234297">
    <property type="component" value="Chromosome 3"/>
</dbReference>
<evidence type="ECO:0000313" key="2">
    <source>
        <dbReference type="Proteomes" id="UP001234297"/>
    </source>
</evidence>
<reference evidence="1 2" key="1">
    <citation type="journal article" date="2022" name="Hortic Res">
        <title>A haplotype resolved chromosomal level avocado genome allows analysis of novel avocado genes.</title>
        <authorList>
            <person name="Nath O."/>
            <person name="Fletcher S.J."/>
            <person name="Hayward A."/>
            <person name="Shaw L.M."/>
            <person name="Masouleh A.K."/>
            <person name="Furtado A."/>
            <person name="Henry R.J."/>
            <person name="Mitter N."/>
        </authorList>
    </citation>
    <scope>NUCLEOTIDE SEQUENCE [LARGE SCALE GENOMIC DNA]</scope>
    <source>
        <strain evidence="2">cv. Hass</strain>
    </source>
</reference>
<dbReference type="EMBL" id="CM056811">
    <property type="protein sequence ID" value="KAJ8635274.1"/>
    <property type="molecule type" value="Genomic_DNA"/>
</dbReference>
<comment type="caution">
    <text evidence="1">The sequence shown here is derived from an EMBL/GenBank/DDBJ whole genome shotgun (WGS) entry which is preliminary data.</text>
</comment>
<gene>
    <name evidence="1" type="ORF">MRB53_009541</name>
</gene>
<evidence type="ECO:0000313" key="1">
    <source>
        <dbReference type="EMBL" id="KAJ8635274.1"/>
    </source>
</evidence>
<keyword evidence="2" id="KW-1185">Reference proteome</keyword>
<accession>A0ACC2LPA7</accession>
<organism evidence="1 2">
    <name type="scientific">Persea americana</name>
    <name type="common">Avocado</name>
    <dbReference type="NCBI Taxonomy" id="3435"/>
    <lineage>
        <taxon>Eukaryota</taxon>
        <taxon>Viridiplantae</taxon>
        <taxon>Streptophyta</taxon>
        <taxon>Embryophyta</taxon>
        <taxon>Tracheophyta</taxon>
        <taxon>Spermatophyta</taxon>
        <taxon>Magnoliopsida</taxon>
        <taxon>Magnoliidae</taxon>
        <taxon>Laurales</taxon>
        <taxon>Lauraceae</taxon>
        <taxon>Persea</taxon>
    </lineage>
</organism>
<proteinExistence type="predicted"/>
<protein>
    <submittedName>
        <fullName evidence="1">Uncharacterized protein</fullName>
    </submittedName>
</protein>
<name>A0ACC2LPA7_PERAE</name>